<feature type="domain" description="K+ potassium transporter integral membrane" evidence="13">
    <location>
        <begin position="13"/>
        <end position="454"/>
    </location>
</feature>
<dbReference type="OrthoDB" id="9805577at2"/>
<evidence type="ECO:0000256" key="9">
    <source>
        <dbReference type="ARBA" id="ARBA00022989"/>
    </source>
</evidence>
<evidence type="ECO:0000256" key="6">
    <source>
        <dbReference type="ARBA" id="ARBA00022692"/>
    </source>
</evidence>
<dbReference type="InterPro" id="IPR053952">
    <property type="entry name" value="K_trans_C"/>
</dbReference>
<protein>
    <recommendedName>
        <fullName evidence="12">Probable potassium transport system protein Kup</fullName>
    </recommendedName>
</protein>
<dbReference type="HAMAP" id="MF_01522">
    <property type="entry name" value="Kup"/>
    <property type="match status" value="1"/>
</dbReference>
<sequence>MSKPARSGLPAIALAALGVVFADIGTSPLYAFREAFRSGWGIPLTPGNVYAVLSMIFWSVMLIVSFKYVTIMLRFDNRGEGGVLALLSWCMHRLRSRPRMLWLGTILGILAVSLFYGDAVITPAISVLSAVEGLAVARPELAPFVLPVALAIVVGVFLIQRGGTDAIGALFGPLMLAWFATLAVTGGLSVAKTPEVLWALDPRYALGFVYAYPGLAFVAAGAVFLCVTGVEALYADMGRFGPAPVRLTWFAIVLPALTLNYFGQGALVLRNPGAVHNPFFLLVPEEFVLPLTGIAIAAAVIASLAVISGAFSATQQASRMNFLPRLRVFQKSRTQKGRIYIPVVNWLMLLLVVFLMLEFGDSGSLAAAYGIAVAGDLLLASVLMLITLRRVKGSKALRWLWLPFAVFAIVEAAFFAANATKVGGGGWFPLALALAAFTVLTTWRRGTEIVRAKKSAGPRNAVDGLAMDLSGIQRVPGVAVFFSSSSTRCPSSFLHNLKHNNVVHETTIFLTVEFEDVPSVPEAERVQIMRGPNGIIRLSAHLGYREDPDIQGIMRLAARKGLVFKVDETSFFTSKPTVVSVSQRGPFGWRRSLFGWMLQNSTSVANYFRLPADRVIELGTQVAI</sequence>
<feature type="transmembrane region" description="Helical" evidence="12">
    <location>
        <begin position="166"/>
        <end position="190"/>
    </location>
</feature>
<keyword evidence="4 12" id="KW-1003">Cell membrane</keyword>
<keyword evidence="16" id="KW-1185">Reference proteome</keyword>
<dbReference type="PANTHER" id="PTHR30540:SF79">
    <property type="entry name" value="LOW AFFINITY POTASSIUM TRANSPORT SYSTEM PROTEIN KUP"/>
    <property type="match status" value="1"/>
</dbReference>
<keyword evidence="3 12" id="KW-0813">Transport</keyword>
<feature type="transmembrane region" description="Helical" evidence="12">
    <location>
        <begin position="247"/>
        <end position="267"/>
    </location>
</feature>
<feature type="transmembrane region" description="Helical" evidence="12">
    <location>
        <begin position="287"/>
        <end position="311"/>
    </location>
</feature>
<keyword evidence="7 12" id="KW-0769">Symport</keyword>
<keyword evidence="5 12" id="KW-0633">Potassium transport</keyword>
<dbReference type="GO" id="GO:0015293">
    <property type="term" value="F:symporter activity"/>
    <property type="evidence" value="ECO:0007669"/>
    <property type="project" value="UniProtKB-UniRule"/>
</dbReference>
<feature type="transmembrane region" description="Helical" evidence="12">
    <location>
        <begin position="400"/>
        <end position="420"/>
    </location>
</feature>
<dbReference type="InterPro" id="IPR023051">
    <property type="entry name" value="Kup"/>
</dbReference>
<feature type="transmembrane region" description="Helical" evidence="12">
    <location>
        <begin position="101"/>
        <end position="121"/>
    </location>
</feature>
<evidence type="ECO:0000256" key="10">
    <source>
        <dbReference type="ARBA" id="ARBA00023065"/>
    </source>
</evidence>
<evidence type="ECO:0000256" key="8">
    <source>
        <dbReference type="ARBA" id="ARBA00022958"/>
    </source>
</evidence>
<accession>A0A5C8P2K8</accession>
<dbReference type="EMBL" id="VDUY01000002">
    <property type="protein sequence ID" value="TXL67393.1"/>
    <property type="molecule type" value="Genomic_DNA"/>
</dbReference>
<comment type="similarity">
    <text evidence="2 12">Belongs to the HAK/KUP transporter (TC 2.A.72) family.</text>
</comment>
<evidence type="ECO:0000259" key="13">
    <source>
        <dbReference type="Pfam" id="PF02705"/>
    </source>
</evidence>
<evidence type="ECO:0000259" key="14">
    <source>
        <dbReference type="Pfam" id="PF22776"/>
    </source>
</evidence>
<feature type="transmembrane region" description="Helical" evidence="12">
    <location>
        <begin position="210"/>
        <end position="235"/>
    </location>
</feature>
<dbReference type="RefSeq" id="WP_147703723.1">
    <property type="nucleotide sequence ID" value="NZ_VDUY01000002.1"/>
</dbReference>
<feature type="transmembrane region" description="Helical" evidence="12">
    <location>
        <begin position="339"/>
        <end position="360"/>
    </location>
</feature>
<evidence type="ECO:0000313" key="16">
    <source>
        <dbReference type="Proteomes" id="UP000321548"/>
    </source>
</evidence>
<evidence type="ECO:0000313" key="15">
    <source>
        <dbReference type="EMBL" id="TXL67393.1"/>
    </source>
</evidence>
<evidence type="ECO:0000256" key="1">
    <source>
        <dbReference type="ARBA" id="ARBA00004141"/>
    </source>
</evidence>
<dbReference type="AlphaFoldDB" id="A0A5C8P2K8"/>
<keyword evidence="6 12" id="KW-0812">Transmembrane</keyword>
<evidence type="ECO:0000256" key="2">
    <source>
        <dbReference type="ARBA" id="ARBA00007019"/>
    </source>
</evidence>
<comment type="catalytic activity">
    <reaction evidence="12">
        <text>K(+)(in) + H(+)(in) = K(+)(out) + H(+)(out)</text>
        <dbReference type="Rhea" id="RHEA:28490"/>
        <dbReference type="ChEBI" id="CHEBI:15378"/>
        <dbReference type="ChEBI" id="CHEBI:29103"/>
    </reaction>
</comment>
<dbReference type="GO" id="GO:0015079">
    <property type="term" value="F:potassium ion transmembrane transporter activity"/>
    <property type="evidence" value="ECO:0007669"/>
    <property type="project" value="UniProtKB-UniRule"/>
</dbReference>
<keyword evidence="11 12" id="KW-0472">Membrane</keyword>
<evidence type="ECO:0000256" key="11">
    <source>
        <dbReference type="ARBA" id="ARBA00023136"/>
    </source>
</evidence>
<evidence type="ECO:0000256" key="7">
    <source>
        <dbReference type="ARBA" id="ARBA00022847"/>
    </source>
</evidence>
<gene>
    <name evidence="15" type="primary">trkD</name>
    <name evidence="12" type="synonym">kup</name>
    <name evidence="15" type="ORF">FHP08_07285</name>
</gene>
<dbReference type="Pfam" id="PF22776">
    <property type="entry name" value="K_trans_C"/>
    <property type="match status" value="1"/>
</dbReference>
<proteinExistence type="inferred from homology"/>
<organism evidence="15 16">
    <name type="scientific">Zeimonas arvi</name>
    <dbReference type="NCBI Taxonomy" id="2498847"/>
    <lineage>
        <taxon>Bacteria</taxon>
        <taxon>Pseudomonadati</taxon>
        <taxon>Pseudomonadota</taxon>
        <taxon>Betaproteobacteria</taxon>
        <taxon>Burkholderiales</taxon>
        <taxon>Burkholderiaceae</taxon>
        <taxon>Zeimonas</taxon>
    </lineage>
</organism>
<evidence type="ECO:0000256" key="12">
    <source>
        <dbReference type="HAMAP-Rule" id="MF_01522"/>
    </source>
</evidence>
<dbReference type="Proteomes" id="UP000321548">
    <property type="component" value="Unassembled WGS sequence"/>
</dbReference>
<dbReference type="PANTHER" id="PTHR30540">
    <property type="entry name" value="OSMOTIC STRESS POTASSIUM TRANSPORTER"/>
    <property type="match status" value="1"/>
</dbReference>
<evidence type="ECO:0000256" key="4">
    <source>
        <dbReference type="ARBA" id="ARBA00022475"/>
    </source>
</evidence>
<name>A0A5C8P2K8_9BURK</name>
<dbReference type="InterPro" id="IPR053951">
    <property type="entry name" value="K_trans_N"/>
</dbReference>
<dbReference type="Pfam" id="PF02705">
    <property type="entry name" value="K_trans"/>
    <property type="match status" value="1"/>
</dbReference>
<comment type="subcellular location">
    <subcellularLocation>
        <location evidence="12">Cell membrane</location>
        <topology evidence="12">Multi-pass membrane protein</topology>
    </subcellularLocation>
    <subcellularLocation>
        <location evidence="1">Membrane</location>
        <topology evidence="1">Multi-pass membrane protein</topology>
    </subcellularLocation>
</comment>
<dbReference type="GO" id="GO:0005886">
    <property type="term" value="C:plasma membrane"/>
    <property type="evidence" value="ECO:0007669"/>
    <property type="project" value="UniProtKB-SubCell"/>
</dbReference>
<comment type="function">
    <text evidence="12">Transport of potassium into the cell. Likely operates as a K(+):H(+) symporter.</text>
</comment>
<feature type="transmembrane region" description="Helical" evidence="12">
    <location>
        <begin position="141"/>
        <end position="159"/>
    </location>
</feature>
<comment type="caution">
    <text evidence="15">The sequence shown here is derived from an EMBL/GenBank/DDBJ whole genome shotgun (WGS) entry which is preliminary data.</text>
</comment>
<keyword evidence="9 12" id="KW-1133">Transmembrane helix</keyword>
<feature type="transmembrane region" description="Helical" evidence="12">
    <location>
        <begin position="49"/>
        <end position="69"/>
    </location>
</feature>
<evidence type="ECO:0000256" key="3">
    <source>
        <dbReference type="ARBA" id="ARBA00022448"/>
    </source>
</evidence>
<keyword evidence="8 12" id="KW-0630">Potassium</keyword>
<dbReference type="InterPro" id="IPR003855">
    <property type="entry name" value="K+_transporter"/>
</dbReference>
<evidence type="ECO:0000256" key="5">
    <source>
        <dbReference type="ARBA" id="ARBA00022538"/>
    </source>
</evidence>
<feature type="transmembrane region" description="Helical" evidence="12">
    <location>
        <begin position="426"/>
        <end position="443"/>
    </location>
</feature>
<feature type="transmembrane region" description="Helical" evidence="12">
    <location>
        <begin position="366"/>
        <end position="388"/>
    </location>
</feature>
<feature type="domain" description="K+ potassium transporter C-terminal" evidence="14">
    <location>
        <begin position="476"/>
        <end position="624"/>
    </location>
</feature>
<reference evidence="15 16" key="1">
    <citation type="submission" date="2019-06" db="EMBL/GenBank/DDBJ databases">
        <title>Quisquiliibacterium sp. nov., isolated from a maize field.</title>
        <authorList>
            <person name="Lin S.-Y."/>
            <person name="Tsai C.-F."/>
            <person name="Young C.-C."/>
        </authorList>
    </citation>
    <scope>NUCLEOTIDE SEQUENCE [LARGE SCALE GENOMIC DNA]</scope>
    <source>
        <strain evidence="15 16">CC-CFT501</strain>
    </source>
</reference>
<keyword evidence="10 12" id="KW-0406">Ion transport</keyword>